<name>A0ABT3SPV8_9MYCO</name>
<proteinExistence type="predicted"/>
<evidence type="ECO:0000313" key="4">
    <source>
        <dbReference type="Proteomes" id="UP001300745"/>
    </source>
</evidence>
<protein>
    <recommendedName>
        <fullName evidence="5">PE-PPE domain-containing protein</fullName>
    </recommendedName>
</protein>
<comment type="caution">
    <text evidence="3">The sequence shown here is derived from an EMBL/GenBank/DDBJ whole genome shotgun (WGS) entry which is preliminary data.</text>
</comment>
<evidence type="ECO:0000313" key="3">
    <source>
        <dbReference type="EMBL" id="MCX2941214.1"/>
    </source>
</evidence>
<dbReference type="RefSeq" id="WP_266001129.1">
    <property type="nucleotide sequence ID" value="NZ_JAPJDN010000063.1"/>
</dbReference>
<organism evidence="3 4">
    <name type="scientific">Mycobacterium pinniadriaticum</name>
    <dbReference type="NCBI Taxonomy" id="2994102"/>
    <lineage>
        <taxon>Bacteria</taxon>
        <taxon>Bacillati</taxon>
        <taxon>Actinomycetota</taxon>
        <taxon>Actinomycetes</taxon>
        <taxon>Mycobacteriales</taxon>
        <taxon>Mycobacteriaceae</taxon>
        <taxon>Mycobacterium</taxon>
    </lineage>
</organism>
<keyword evidence="2" id="KW-0732">Signal</keyword>
<accession>A0ABT3SPV8</accession>
<dbReference type="Proteomes" id="UP001300745">
    <property type="component" value="Unassembled WGS sequence"/>
</dbReference>
<reference evidence="3 4" key="1">
    <citation type="submission" date="2022-11" db="EMBL/GenBank/DDBJ databases">
        <title>Mycobacterium sp. nov.</title>
        <authorList>
            <person name="Papic B."/>
            <person name="Spicic S."/>
            <person name="Duvnjak S."/>
        </authorList>
    </citation>
    <scope>NUCLEOTIDE SEQUENCE [LARGE SCALE GENOMIC DNA]</scope>
    <source>
        <strain evidence="3 4">CVI_P4</strain>
    </source>
</reference>
<gene>
    <name evidence="3" type="ORF">ORI27_31475</name>
</gene>
<feature type="signal peptide" evidence="2">
    <location>
        <begin position="1"/>
        <end position="26"/>
    </location>
</feature>
<evidence type="ECO:0000256" key="2">
    <source>
        <dbReference type="SAM" id="SignalP"/>
    </source>
</evidence>
<evidence type="ECO:0008006" key="5">
    <source>
        <dbReference type="Google" id="ProtNLM"/>
    </source>
</evidence>
<evidence type="ECO:0000256" key="1">
    <source>
        <dbReference type="SAM" id="MobiDB-lite"/>
    </source>
</evidence>
<keyword evidence="4" id="KW-1185">Reference proteome</keyword>
<feature type="region of interest" description="Disordered" evidence="1">
    <location>
        <begin position="331"/>
        <end position="407"/>
    </location>
</feature>
<feature type="chain" id="PRO_5045170978" description="PE-PPE domain-containing protein" evidence="2">
    <location>
        <begin position="27"/>
        <end position="407"/>
    </location>
</feature>
<dbReference type="EMBL" id="JAPJDO010000063">
    <property type="protein sequence ID" value="MCX2941214.1"/>
    <property type="molecule type" value="Genomic_DNA"/>
</dbReference>
<sequence length="407" mass="42060">MFVASRPRTKLAAALLAAGVIATAPAVVGATPETLPTFSGDGVRNASFVTDALYSFGDVVSAAVSAVEIGTDLALGLNYYWDDTDFGYGVPINPVFWAAAFVDNPGSALSYLLQTYLNPSDNYVDPSNPMTYYYAYPWYVKADVLTPLVNVLPASLATAINDAINNVADGINDAFTNLPDPTAAIDSVWLQYNTPIGRLIYAAQDAIALPVTLSVAVAYYLAYLPADVEATVESAIQNPADIPGLVSHLIYGALDPNLYDGLLGTLTYNLVKPLFFLPSPIGESGFGMQDGLAYSAYSGFVSAVSGLLSNLPAPITPTPFPAAAVSASAAGQSNDAAAPENSAADDSGQAPKAHAQGQSARKAVHPTRSSAADKHPSSVKSGTAKKTKGNSTGGKGGSARAKAHRTA</sequence>